<evidence type="ECO:0000256" key="2">
    <source>
        <dbReference type="ARBA" id="ARBA00022729"/>
    </source>
</evidence>
<dbReference type="SUPFAM" id="SSF53955">
    <property type="entry name" value="Lysozyme-like"/>
    <property type="match status" value="1"/>
</dbReference>
<feature type="disulfide bond" evidence="6">
    <location>
        <begin position="94"/>
        <end position="143"/>
    </location>
</feature>
<dbReference type="GO" id="GO:0008061">
    <property type="term" value="F:chitin binding"/>
    <property type="evidence" value="ECO:0007669"/>
    <property type="project" value="UniProtKB-UniRule"/>
</dbReference>
<dbReference type="InterPro" id="IPR023346">
    <property type="entry name" value="Lysozyme-like_dom_sf"/>
</dbReference>
<protein>
    <recommendedName>
        <fullName evidence="9">Chitin-binding type-1 domain-containing protein</fullName>
    </recommendedName>
</protein>
<dbReference type="PROSITE" id="PS00774">
    <property type="entry name" value="CHITINASE_19_2"/>
    <property type="match status" value="1"/>
</dbReference>
<dbReference type="SUPFAM" id="SSF57016">
    <property type="entry name" value="Plant lectins/antimicrobial peptides"/>
    <property type="match status" value="1"/>
</dbReference>
<feature type="disulfide bond" evidence="6">
    <location>
        <begin position="247"/>
        <end position="279"/>
    </location>
</feature>
<evidence type="ECO:0000313" key="10">
    <source>
        <dbReference type="EMBL" id="JAG93787.1"/>
    </source>
</evidence>
<evidence type="ECO:0000256" key="8">
    <source>
        <dbReference type="SAM" id="SignalP"/>
    </source>
</evidence>
<dbReference type="AlphaFoldDB" id="A0A0D6QRH7"/>
<comment type="caution">
    <text evidence="7">Lacks conserved residue(s) required for the propagation of feature annotation.</text>
</comment>
<dbReference type="PANTHER" id="PTHR22595:SF79">
    <property type="entry name" value="CHITINASE 12"/>
    <property type="match status" value="1"/>
</dbReference>
<dbReference type="InterPro" id="IPR016283">
    <property type="entry name" value="Glyco_hydro_19"/>
</dbReference>
<feature type="domain" description="Chitin-binding type-1" evidence="9">
    <location>
        <begin position="26"/>
        <end position="61"/>
    </location>
</feature>
<dbReference type="PIRSF" id="PIRSF001060">
    <property type="entry name" value="Endochitinase"/>
    <property type="match status" value="1"/>
</dbReference>
<evidence type="ECO:0000256" key="7">
    <source>
        <dbReference type="PROSITE-ProRule" id="PRU00261"/>
    </source>
</evidence>
<dbReference type="CDD" id="cd00035">
    <property type="entry name" value="ChtBD1"/>
    <property type="match status" value="1"/>
</dbReference>
<dbReference type="InterPro" id="IPR036861">
    <property type="entry name" value="Endochitinase-like_sf"/>
</dbReference>
<dbReference type="Gene3D" id="1.10.530.10">
    <property type="match status" value="1"/>
</dbReference>
<keyword evidence="1 7" id="KW-0147">Chitin-binding</keyword>
<feature type="active site" description="Proton donor" evidence="5">
    <location>
        <position position="138"/>
    </location>
</feature>
<dbReference type="Pfam" id="PF00187">
    <property type="entry name" value="Chitin_bind_1"/>
    <property type="match status" value="1"/>
</dbReference>
<dbReference type="EMBL" id="GCKF01045638">
    <property type="protein sequence ID" value="JAG93789.1"/>
    <property type="molecule type" value="Transcribed_RNA"/>
</dbReference>
<dbReference type="InterPro" id="IPR000726">
    <property type="entry name" value="Glyco_hydro_19_cat"/>
</dbReference>
<feature type="disulfide bond" evidence="6 7">
    <location>
        <begin position="36"/>
        <end position="50"/>
    </location>
</feature>
<evidence type="ECO:0000256" key="6">
    <source>
        <dbReference type="PIRSR" id="PIRSR001060-2"/>
    </source>
</evidence>
<dbReference type="Gene3D" id="3.30.60.10">
    <property type="entry name" value="Endochitinase-like"/>
    <property type="match status" value="1"/>
</dbReference>
<dbReference type="GO" id="GO:0005975">
    <property type="term" value="P:carbohydrate metabolic process"/>
    <property type="evidence" value="ECO:0007669"/>
    <property type="project" value="InterPro"/>
</dbReference>
<dbReference type="CDD" id="cd00325">
    <property type="entry name" value="chitinase_GH19"/>
    <property type="match status" value="1"/>
</dbReference>
<dbReference type="GO" id="GO:0016998">
    <property type="term" value="P:cell wall macromolecule catabolic process"/>
    <property type="evidence" value="ECO:0007669"/>
    <property type="project" value="InterPro"/>
</dbReference>
<proteinExistence type="predicted"/>
<feature type="chain" id="PRO_5007397578" description="Chitin-binding type-1 domain-containing protein" evidence="8">
    <location>
        <begin position="27"/>
        <end position="279"/>
    </location>
</feature>
<keyword evidence="2 8" id="KW-0732">Signal</keyword>
<dbReference type="GO" id="GO:0050832">
    <property type="term" value="P:defense response to fungus"/>
    <property type="evidence" value="ECO:0007669"/>
    <property type="project" value="UniProtKB-ARBA"/>
</dbReference>
<dbReference type="PROSITE" id="PS50941">
    <property type="entry name" value="CHIT_BIND_I_2"/>
    <property type="match status" value="1"/>
</dbReference>
<sequence length="279" mass="29188">MKTERSTRVAIGILIALCVAASHSYAQNCGCSSGLCCSQYGYCGSGDDYCGTGCKEGPCNSNGGSGSGNSGNGVASIISNDFFNGILAGADGGCAGKSFYTYDGFINAANAYSGFGTTGSADDAKRELAAFFAHVTHETGSFCYTEEIDGAQKDYCDETNTQYPCVQGKGYYGRGPIQLSWNYNYGAAGQDIGFDGLNEPEKVAQDPAISFKTAVWFWMKNSDCHAAITSGRGFGATIQAVNGALECNGGNPDTVNKRVGYYKNYCQQLGVDPGSNLSC</sequence>
<dbReference type="PRINTS" id="PR00451">
    <property type="entry name" value="CHITINBINDNG"/>
</dbReference>
<keyword evidence="4 6" id="KW-1015">Disulfide bond</keyword>
<dbReference type="EMBL" id="GCKF01045640">
    <property type="protein sequence ID" value="JAG93787.1"/>
    <property type="molecule type" value="Transcribed_RNA"/>
</dbReference>
<evidence type="ECO:0000256" key="4">
    <source>
        <dbReference type="ARBA" id="ARBA00023157"/>
    </source>
</evidence>
<dbReference type="InterPro" id="IPR001002">
    <property type="entry name" value="Chitin-bd_1"/>
</dbReference>
<dbReference type="SMART" id="SM00270">
    <property type="entry name" value="ChtBD1"/>
    <property type="match status" value="1"/>
</dbReference>
<organism evidence="10">
    <name type="scientific">Araucaria cunninghamii</name>
    <name type="common">Hoop pine</name>
    <name type="synonym">Moreton Bay pine</name>
    <dbReference type="NCBI Taxonomy" id="56994"/>
    <lineage>
        <taxon>Eukaryota</taxon>
        <taxon>Viridiplantae</taxon>
        <taxon>Streptophyta</taxon>
        <taxon>Embryophyta</taxon>
        <taxon>Tracheophyta</taxon>
        <taxon>Spermatophyta</taxon>
        <taxon>Pinopsida</taxon>
        <taxon>Pinidae</taxon>
        <taxon>Conifers II</taxon>
        <taxon>Araucariales</taxon>
        <taxon>Araucariaceae</taxon>
        <taxon>Araucaria</taxon>
    </lineage>
</organism>
<reference evidence="10" key="1">
    <citation type="submission" date="2015-03" db="EMBL/GenBank/DDBJ databases">
        <title>A transcriptome of Araucaria cunninghamii, an australian fine timber species.</title>
        <authorList>
            <person name="Jing Yi C.J.Y."/>
            <person name="Yin San L.Y.S."/>
            <person name="Abdul Karim S.S."/>
            <person name="Wan Azmi N.N."/>
            <person name="Hercus R.R."/>
            <person name="Croft L.L."/>
        </authorList>
    </citation>
    <scope>NUCLEOTIDE SEQUENCE</scope>
    <source>
        <strain evidence="10">MI0301</strain>
        <tissue evidence="10">Leaf</tissue>
    </source>
</reference>
<name>A0A0D6QRH7_ARACU</name>
<feature type="disulfide bond" evidence="6 7">
    <location>
        <begin position="31"/>
        <end position="43"/>
    </location>
</feature>
<dbReference type="PANTHER" id="PTHR22595">
    <property type="entry name" value="CHITINASE-RELATED"/>
    <property type="match status" value="1"/>
</dbReference>
<dbReference type="FunFam" id="3.30.20.10:FF:000001">
    <property type="entry name" value="Endochitinase (Chitinase)"/>
    <property type="match status" value="1"/>
</dbReference>
<dbReference type="GO" id="GO:0006032">
    <property type="term" value="P:chitin catabolic process"/>
    <property type="evidence" value="ECO:0007669"/>
    <property type="project" value="InterPro"/>
</dbReference>
<evidence type="ECO:0000256" key="1">
    <source>
        <dbReference type="ARBA" id="ARBA00022669"/>
    </source>
</evidence>
<evidence type="ECO:0000256" key="5">
    <source>
        <dbReference type="PIRSR" id="PIRSR001060-1"/>
    </source>
</evidence>
<feature type="signal peptide" evidence="8">
    <location>
        <begin position="1"/>
        <end position="26"/>
    </location>
</feature>
<dbReference type="GO" id="GO:0004568">
    <property type="term" value="F:chitinase activity"/>
    <property type="evidence" value="ECO:0007669"/>
    <property type="project" value="InterPro"/>
</dbReference>
<dbReference type="InterPro" id="IPR018371">
    <property type="entry name" value="Chitin-binding_1_CS"/>
</dbReference>
<dbReference type="PROSITE" id="PS00773">
    <property type="entry name" value="CHITINASE_19_1"/>
    <property type="match status" value="1"/>
</dbReference>
<evidence type="ECO:0000256" key="3">
    <source>
        <dbReference type="ARBA" id="ARBA00022821"/>
    </source>
</evidence>
<dbReference type="Pfam" id="PF00182">
    <property type="entry name" value="Glyco_hydro_19"/>
    <property type="match status" value="1"/>
</dbReference>
<dbReference type="Gene3D" id="3.30.20.10">
    <property type="entry name" value="Endochitinase, domain 2"/>
    <property type="match status" value="1"/>
</dbReference>
<feature type="disulfide bond" evidence="6">
    <location>
        <begin position="156"/>
        <end position="165"/>
    </location>
</feature>
<evidence type="ECO:0000259" key="9">
    <source>
        <dbReference type="PROSITE" id="PS50941"/>
    </source>
</evidence>
<keyword evidence="3" id="KW-0611">Plant defense</keyword>
<accession>A0A0D6QRH7</accession>
<dbReference type="PROSITE" id="PS00026">
    <property type="entry name" value="CHIT_BIND_I_1"/>
    <property type="match status" value="1"/>
</dbReference>